<name>A0A2J6RPD5_HYAVF</name>
<dbReference type="InterPro" id="IPR011008">
    <property type="entry name" value="Dimeric_a/b-barrel"/>
</dbReference>
<reference evidence="1 2" key="1">
    <citation type="submission" date="2016-04" db="EMBL/GenBank/DDBJ databases">
        <title>A degradative enzymes factory behind the ericoid mycorrhizal symbiosis.</title>
        <authorList>
            <consortium name="DOE Joint Genome Institute"/>
            <person name="Martino E."/>
            <person name="Morin E."/>
            <person name="Grelet G."/>
            <person name="Kuo A."/>
            <person name="Kohler A."/>
            <person name="Daghino S."/>
            <person name="Barry K."/>
            <person name="Choi C."/>
            <person name="Cichocki N."/>
            <person name="Clum A."/>
            <person name="Copeland A."/>
            <person name="Hainaut M."/>
            <person name="Haridas S."/>
            <person name="Labutti K."/>
            <person name="Lindquist E."/>
            <person name="Lipzen A."/>
            <person name="Khouja H.-R."/>
            <person name="Murat C."/>
            <person name="Ohm R."/>
            <person name="Olson A."/>
            <person name="Spatafora J."/>
            <person name="Veneault-Fourrey C."/>
            <person name="Henrissat B."/>
            <person name="Grigoriev I."/>
            <person name="Martin F."/>
            <person name="Perotto S."/>
        </authorList>
    </citation>
    <scope>NUCLEOTIDE SEQUENCE [LARGE SCALE GENOMIC DNA]</scope>
    <source>
        <strain evidence="1 2">F</strain>
    </source>
</reference>
<proteinExistence type="predicted"/>
<organism evidence="1 2">
    <name type="scientific">Hyaloscypha variabilis (strain UAMH 11265 / GT02V1 / F)</name>
    <name type="common">Meliniomyces variabilis</name>
    <dbReference type="NCBI Taxonomy" id="1149755"/>
    <lineage>
        <taxon>Eukaryota</taxon>
        <taxon>Fungi</taxon>
        <taxon>Dikarya</taxon>
        <taxon>Ascomycota</taxon>
        <taxon>Pezizomycotina</taxon>
        <taxon>Leotiomycetes</taxon>
        <taxon>Helotiales</taxon>
        <taxon>Hyaloscyphaceae</taxon>
        <taxon>Hyaloscypha</taxon>
        <taxon>Hyaloscypha variabilis</taxon>
    </lineage>
</organism>
<sequence>MATESVQMLVLLAPKPGKIDELIALCEEGAEHHKPLSACTKWLCSREINSQKGEESLILVQEWASLEALIDHSKWEYSVNMRERIVELTTSFEFKMSKVFVGFSK</sequence>
<evidence type="ECO:0000313" key="1">
    <source>
        <dbReference type="EMBL" id="PMD40373.1"/>
    </source>
</evidence>
<dbReference type="Gene3D" id="3.30.70.100">
    <property type="match status" value="1"/>
</dbReference>
<gene>
    <name evidence="1" type="ORF">L207DRAFT_488139</name>
</gene>
<dbReference type="Proteomes" id="UP000235786">
    <property type="component" value="Unassembled WGS sequence"/>
</dbReference>
<dbReference type="OrthoDB" id="10011777at2759"/>
<dbReference type="SUPFAM" id="SSF54909">
    <property type="entry name" value="Dimeric alpha+beta barrel"/>
    <property type="match status" value="1"/>
</dbReference>
<keyword evidence="2" id="KW-1185">Reference proteome</keyword>
<dbReference type="AlphaFoldDB" id="A0A2J6RPD5"/>
<protein>
    <recommendedName>
        <fullName evidence="3">ABM domain-containing protein</fullName>
    </recommendedName>
</protein>
<evidence type="ECO:0000313" key="2">
    <source>
        <dbReference type="Proteomes" id="UP000235786"/>
    </source>
</evidence>
<evidence type="ECO:0008006" key="3">
    <source>
        <dbReference type="Google" id="ProtNLM"/>
    </source>
</evidence>
<dbReference type="EMBL" id="KZ613945">
    <property type="protein sequence ID" value="PMD40373.1"/>
    <property type="molecule type" value="Genomic_DNA"/>
</dbReference>
<accession>A0A2J6RPD5</accession>